<dbReference type="NCBIfam" id="TIGR01640">
    <property type="entry name" value="F_box_assoc_1"/>
    <property type="match status" value="1"/>
</dbReference>
<evidence type="ECO:0000259" key="1">
    <source>
        <dbReference type="Pfam" id="PF00646"/>
    </source>
</evidence>
<dbReference type="SUPFAM" id="SSF81383">
    <property type="entry name" value="F-box domain"/>
    <property type="match status" value="1"/>
</dbReference>
<dbReference type="AlphaFoldDB" id="A0AAW1W3I2"/>
<dbReference type="InterPro" id="IPR006527">
    <property type="entry name" value="F-box-assoc_dom_typ1"/>
</dbReference>
<evidence type="ECO:0008006" key="5">
    <source>
        <dbReference type="Google" id="ProtNLM"/>
    </source>
</evidence>
<evidence type="ECO:0000259" key="2">
    <source>
        <dbReference type="Pfam" id="PF07734"/>
    </source>
</evidence>
<feature type="domain" description="F-box associated beta-propeller type 1" evidence="2">
    <location>
        <begin position="105"/>
        <end position="319"/>
    </location>
</feature>
<organism evidence="3 4">
    <name type="scientific">Rubus argutus</name>
    <name type="common">Southern blackberry</name>
    <dbReference type="NCBI Taxonomy" id="59490"/>
    <lineage>
        <taxon>Eukaryota</taxon>
        <taxon>Viridiplantae</taxon>
        <taxon>Streptophyta</taxon>
        <taxon>Embryophyta</taxon>
        <taxon>Tracheophyta</taxon>
        <taxon>Spermatophyta</taxon>
        <taxon>Magnoliopsida</taxon>
        <taxon>eudicotyledons</taxon>
        <taxon>Gunneridae</taxon>
        <taxon>Pentapetalae</taxon>
        <taxon>rosids</taxon>
        <taxon>fabids</taxon>
        <taxon>Rosales</taxon>
        <taxon>Rosaceae</taxon>
        <taxon>Rosoideae</taxon>
        <taxon>Rosoideae incertae sedis</taxon>
        <taxon>Rubus</taxon>
    </lineage>
</organism>
<dbReference type="EMBL" id="JBEDUW010000006">
    <property type="protein sequence ID" value="KAK9919475.1"/>
    <property type="molecule type" value="Genomic_DNA"/>
</dbReference>
<dbReference type="PANTHER" id="PTHR31672">
    <property type="entry name" value="BNACNNG10540D PROTEIN"/>
    <property type="match status" value="1"/>
</dbReference>
<keyword evidence="4" id="KW-1185">Reference proteome</keyword>
<dbReference type="CDD" id="cd22157">
    <property type="entry name" value="F-box_AtFBW1-like"/>
    <property type="match status" value="1"/>
</dbReference>
<dbReference type="PANTHER" id="PTHR31672:SF10">
    <property type="entry name" value="F-BOX DOMAIN-CONTAINING PROTEIN"/>
    <property type="match status" value="1"/>
</dbReference>
<evidence type="ECO:0000313" key="4">
    <source>
        <dbReference type="Proteomes" id="UP001457282"/>
    </source>
</evidence>
<dbReference type="Proteomes" id="UP001457282">
    <property type="component" value="Unassembled WGS sequence"/>
</dbReference>
<sequence length="384" mass="44710">MTRTCTRDVLSNILCRLRVKSLKRFQCVCKSWYALIRNPSFVTLHLHFHSRQKKNTHLFTLNHLPDQENKFSDYFKHTYGSIEIFGPRNGIYCLHESTTFRGDVIALMNVSSREFKFVPKPAEQSIIWHTGSLSKEFIEIGFDPKTNDYKVVFLKDRIYPTRVRQAAVFHVSSNSWKKLNDPLLSHVTVYRRSCITDTYVNGNVHWLAFEGDPSRKDGYILSFDMVGEVFAKIKLPDLRICEDQYDSVFAVRNESLSLIVYPMTPHYPMETSYTKCFDVWVMQEYGNDSSWTKQFTIGPIAFVERLLGFWRNGEFLLEDGWGCTSSYEPSTQKMEKLFFDQCQLLQHSCIYSESLVSVTGNAKSDFEIVIEDRPSLQLDSRVQT</sequence>
<dbReference type="Pfam" id="PF00646">
    <property type="entry name" value="F-box"/>
    <property type="match status" value="1"/>
</dbReference>
<gene>
    <name evidence="3" type="ORF">M0R45_028067</name>
</gene>
<comment type="caution">
    <text evidence="3">The sequence shown here is derived from an EMBL/GenBank/DDBJ whole genome shotgun (WGS) entry which is preliminary data.</text>
</comment>
<dbReference type="Pfam" id="PF07734">
    <property type="entry name" value="FBA_1"/>
    <property type="match status" value="1"/>
</dbReference>
<evidence type="ECO:0000313" key="3">
    <source>
        <dbReference type="EMBL" id="KAK9919475.1"/>
    </source>
</evidence>
<protein>
    <recommendedName>
        <fullName evidence="5">F-box domain-containing protein</fullName>
    </recommendedName>
</protein>
<reference evidence="3 4" key="1">
    <citation type="journal article" date="2023" name="G3 (Bethesda)">
        <title>A chromosome-length genome assembly and annotation of blackberry (Rubus argutus, cv. 'Hillquist').</title>
        <authorList>
            <person name="Bruna T."/>
            <person name="Aryal R."/>
            <person name="Dudchenko O."/>
            <person name="Sargent D.J."/>
            <person name="Mead D."/>
            <person name="Buti M."/>
            <person name="Cavallini A."/>
            <person name="Hytonen T."/>
            <person name="Andres J."/>
            <person name="Pham M."/>
            <person name="Weisz D."/>
            <person name="Mascagni F."/>
            <person name="Usai G."/>
            <person name="Natali L."/>
            <person name="Bassil N."/>
            <person name="Fernandez G.E."/>
            <person name="Lomsadze A."/>
            <person name="Armour M."/>
            <person name="Olukolu B."/>
            <person name="Poorten T."/>
            <person name="Britton C."/>
            <person name="Davik J."/>
            <person name="Ashrafi H."/>
            <person name="Aiden E.L."/>
            <person name="Borodovsky M."/>
            <person name="Worthington M."/>
        </authorList>
    </citation>
    <scope>NUCLEOTIDE SEQUENCE [LARGE SCALE GENOMIC DNA]</scope>
    <source>
        <strain evidence="3">PI 553951</strain>
    </source>
</reference>
<feature type="domain" description="F-box" evidence="1">
    <location>
        <begin position="8"/>
        <end position="41"/>
    </location>
</feature>
<name>A0AAW1W3I2_RUBAR</name>
<dbReference type="InterPro" id="IPR050796">
    <property type="entry name" value="SCF_F-box_component"/>
</dbReference>
<dbReference type="InterPro" id="IPR017451">
    <property type="entry name" value="F-box-assoc_interact_dom"/>
</dbReference>
<accession>A0AAW1W3I2</accession>
<dbReference type="Gene3D" id="1.20.1280.50">
    <property type="match status" value="1"/>
</dbReference>
<dbReference type="InterPro" id="IPR001810">
    <property type="entry name" value="F-box_dom"/>
</dbReference>
<dbReference type="InterPro" id="IPR036047">
    <property type="entry name" value="F-box-like_dom_sf"/>
</dbReference>
<proteinExistence type="predicted"/>